<evidence type="ECO:0000256" key="1">
    <source>
        <dbReference type="SAM" id="MobiDB-lite"/>
    </source>
</evidence>
<keyword evidence="3" id="KW-1185">Reference proteome</keyword>
<dbReference type="RefSeq" id="WP_204720103.1">
    <property type="nucleotide sequence ID" value="NZ_JACSNR010000003.1"/>
</dbReference>
<evidence type="ECO:0000313" key="2">
    <source>
        <dbReference type="EMBL" id="MBM6922913.1"/>
    </source>
</evidence>
<feature type="region of interest" description="Disordered" evidence="1">
    <location>
        <begin position="22"/>
        <end position="62"/>
    </location>
</feature>
<dbReference type="EMBL" id="JACSNR010000003">
    <property type="protein sequence ID" value="MBM6922913.1"/>
    <property type="molecule type" value="Genomic_DNA"/>
</dbReference>
<feature type="compositionally biased region" description="Low complexity" evidence="1">
    <location>
        <begin position="24"/>
        <end position="57"/>
    </location>
</feature>
<name>A0ABS2GLE6_9FIRM</name>
<protein>
    <recommendedName>
        <fullName evidence="4">Lipoprotein</fullName>
    </recommendedName>
</protein>
<comment type="caution">
    <text evidence="2">The sequence shown here is derived from an EMBL/GenBank/DDBJ whole genome shotgun (WGS) entry which is preliminary data.</text>
</comment>
<dbReference type="PROSITE" id="PS51257">
    <property type="entry name" value="PROKAR_LIPOPROTEIN"/>
    <property type="match status" value="1"/>
</dbReference>
<organism evidence="2 3">
    <name type="scientific">Hydrogenoanaerobacterium saccharovorans</name>
    <dbReference type="NCBI Taxonomy" id="474960"/>
    <lineage>
        <taxon>Bacteria</taxon>
        <taxon>Bacillati</taxon>
        <taxon>Bacillota</taxon>
        <taxon>Clostridia</taxon>
        <taxon>Eubacteriales</taxon>
        <taxon>Oscillospiraceae</taxon>
        <taxon>Hydrogenoanaerobacterium</taxon>
    </lineage>
</organism>
<accession>A0ABS2GLE6</accession>
<evidence type="ECO:0000313" key="3">
    <source>
        <dbReference type="Proteomes" id="UP000724149"/>
    </source>
</evidence>
<evidence type="ECO:0008006" key="4">
    <source>
        <dbReference type="Google" id="ProtNLM"/>
    </source>
</evidence>
<dbReference type="Proteomes" id="UP000724149">
    <property type="component" value="Unassembled WGS sequence"/>
</dbReference>
<gene>
    <name evidence="2" type="ORF">H9X81_04295</name>
</gene>
<reference evidence="2 3" key="1">
    <citation type="journal article" date="2021" name="Sci. Rep.">
        <title>The distribution of antibiotic resistance genes in chicken gut microbiota commensals.</title>
        <authorList>
            <person name="Juricova H."/>
            <person name="Matiasovicova J."/>
            <person name="Kubasova T."/>
            <person name="Cejkova D."/>
            <person name="Rychlik I."/>
        </authorList>
    </citation>
    <scope>NUCLEOTIDE SEQUENCE [LARGE SCALE GENOMIC DNA]</scope>
    <source>
        <strain evidence="2 3">An564</strain>
    </source>
</reference>
<proteinExistence type="predicted"/>
<sequence>MGRVIGALLLTVLLLTGCAREEPLSSSQPEPSAQSSSRSGPVAEEPSSQPESQSEASSDTEAAEVDLTGMSSTMVFAEVYNMMVEPESYEGKTVRMQGELVSYPHPFTGEDCHAVIVKDALACCAQGFQFQPAEGVTLPADGAEVTVTGIYTLDESLMDQGIMMSYLAECAVE</sequence>